<dbReference type="KEGG" id="lbc:LACBIDRAFT_321352"/>
<keyword evidence="1" id="KW-0175">Coiled coil</keyword>
<accession>B0CPW8</accession>
<dbReference type="RefSeq" id="XP_001873693.1">
    <property type="nucleotide sequence ID" value="XM_001873658.1"/>
</dbReference>
<dbReference type="Proteomes" id="UP000001194">
    <property type="component" value="Unassembled WGS sequence"/>
</dbReference>
<sequence length="405" mass="45641">MATEETRPSYGGDGKPTAIPFFQDGRGGSESLTLPVYYRVYTKDGPLESYHPVYSNDRFISRIASSSVRLPHTAASLMRNLCKIEGLALQNCILFQSLSEMTPLDNSIHLSLRGTTGPGASDLNPTALVVDRRTAERISQVTSVVEPQELFEGDSDERYVYYRVYNDDGETVPKTSFGEHNPSLGRVNILSVPPPYTVSSLKNRIIQAEDVSGHNFQLFEDEGSQSAMNDSDALTLLSDATIAYESGTTDGSADNEDTNEIQIRELREALAQMKEKYEANLTHTSELEEANRTLVRELAEVREGWNKAMETHECEMNEALSSLHQFRTQMITLSVFSKKLRATRDWGERRLYLFQVGLKSHLLDMGVVNATWHSLKMGEIFYTDGIFRREKWRNGPNVYGIYQFS</sequence>
<reference evidence="3 4" key="1">
    <citation type="journal article" date="2008" name="Nature">
        <title>The genome of Laccaria bicolor provides insights into mycorrhizal symbiosis.</title>
        <authorList>
            <person name="Martin F."/>
            <person name="Aerts A."/>
            <person name="Ahren D."/>
            <person name="Brun A."/>
            <person name="Danchin E.G.J."/>
            <person name="Duchaussoy F."/>
            <person name="Gibon J."/>
            <person name="Kohler A."/>
            <person name="Lindquist E."/>
            <person name="Pereda V."/>
            <person name="Salamov A."/>
            <person name="Shapiro H.J."/>
            <person name="Wuyts J."/>
            <person name="Blaudez D."/>
            <person name="Buee M."/>
            <person name="Brokstein P."/>
            <person name="Canbaeck B."/>
            <person name="Cohen D."/>
            <person name="Courty P.E."/>
            <person name="Coutinho P.M."/>
            <person name="Delaruelle C."/>
            <person name="Detter J.C."/>
            <person name="Deveau A."/>
            <person name="DiFazio S."/>
            <person name="Duplessis S."/>
            <person name="Fraissinet-Tachet L."/>
            <person name="Lucic E."/>
            <person name="Frey-Klett P."/>
            <person name="Fourrey C."/>
            <person name="Feussner I."/>
            <person name="Gay G."/>
            <person name="Grimwood J."/>
            <person name="Hoegger P.J."/>
            <person name="Jain P."/>
            <person name="Kilaru S."/>
            <person name="Labbe J."/>
            <person name="Lin Y.C."/>
            <person name="Legue V."/>
            <person name="Le Tacon F."/>
            <person name="Marmeisse R."/>
            <person name="Melayah D."/>
            <person name="Montanini B."/>
            <person name="Muratet M."/>
            <person name="Nehls U."/>
            <person name="Niculita-Hirzel H."/>
            <person name="Oudot-Le Secq M.P."/>
            <person name="Peter M."/>
            <person name="Quesneville H."/>
            <person name="Rajashekar B."/>
            <person name="Reich M."/>
            <person name="Rouhier N."/>
            <person name="Schmutz J."/>
            <person name="Yin T."/>
            <person name="Chalot M."/>
            <person name="Henrissat B."/>
            <person name="Kuees U."/>
            <person name="Lucas S."/>
            <person name="Van de Peer Y."/>
            <person name="Podila G.K."/>
            <person name="Polle A."/>
            <person name="Pukkila P.J."/>
            <person name="Richardson P.M."/>
            <person name="Rouze P."/>
            <person name="Sanders I.R."/>
            <person name="Stajich J.E."/>
            <person name="Tunlid A."/>
            <person name="Tuskan G."/>
            <person name="Grigoriev I.V."/>
        </authorList>
    </citation>
    <scope>NUCLEOTIDE SEQUENCE [LARGE SCALE GENOMIC DNA]</scope>
    <source>
        <strain evidence="4">S238N-H82 / ATCC MYA-4686</strain>
    </source>
</reference>
<protein>
    <submittedName>
        <fullName evidence="3">Predicted protein</fullName>
    </submittedName>
</protein>
<dbReference type="InParanoid" id="B0CPW8"/>
<feature type="coiled-coil region" evidence="1">
    <location>
        <begin position="256"/>
        <end position="283"/>
    </location>
</feature>
<dbReference type="GeneID" id="6068930"/>
<evidence type="ECO:0000256" key="1">
    <source>
        <dbReference type="SAM" id="Coils"/>
    </source>
</evidence>
<dbReference type="HOGENOM" id="CLU_033651_4_0_1"/>
<feature type="region of interest" description="Disordered" evidence="2">
    <location>
        <begin position="1"/>
        <end position="23"/>
    </location>
</feature>
<name>B0CPW8_LACBS</name>
<dbReference type="EMBL" id="DS547091">
    <property type="protein sequence ID" value="EDR15485.1"/>
    <property type="molecule type" value="Genomic_DNA"/>
</dbReference>
<evidence type="ECO:0000256" key="2">
    <source>
        <dbReference type="SAM" id="MobiDB-lite"/>
    </source>
</evidence>
<gene>
    <name evidence="3" type="ORF">LACBIDRAFT_321352</name>
</gene>
<keyword evidence="4" id="KW-1185">Reference proteome</keyword>
<evidence type="ECO:0000313" key="3">
    <source>
        <dbReference type="EMBL" id="EDR15485.1"/>
    </source>
</evidence>
<evidence type="ECO:0000313" key="4">
    <source>
        <dbReference type="Proteomes" id="UP000001194"/>
    </source>
</evidence>
<dbReference type="OrthoDB" id="10372630at2759"/>
<proteinExistence type="predicted"/>
<dbReference type="AlphaFoldDB" id="B0CPW8"/>
<organism evidence="4">
    <name type="scientific">Laccaria bicolor (strain S238N-H82 / ATCC MYA-4686)</name>
    <name type="common">Bicoloured deceiver</name>
    <name type="synonym">Laccaria laccata var. bicolor</name>
    <dbReference type="NCBI Taxonomy" id="486041"/>
    <lineage>
        <taxon>Eukaryota</taxon>
        <taxon>Fungi</taxon>
        <taxon>Dikarya</taxon>
        <taxon>Basidiomycota</taxon>
        <taxon>Agaricomycotina</taxon>
        <taxon>Agaricomycetes</taxon>
        <taxon>Agaricomycetidae</taxon>
        <taxon>Agaricales</taxon>
        <taxon>Agaricineae</taxon>
        <taxon>Hydnangiaceae</taxon>
        <taxon>Laccaria</taxon>
    </lineage>
</organism>